<accession>A0ABV9H4I0</accession>
<dbReference type="GO" id="GO:0016491">
    <property type="term" value="F:oxidoreductase activity"/>
    <property type="evidence" value="ECO:0007669"/>
    <property type="project" value="UniProtKB-KW"/>
</dbReference>
<reference evidence="5" key="1">
    <citation type="journal article" date="2019" name="Int. J. Syst. Evol. Microbiol.">
        <title>The Global Catalogue of Microorganisms (GCM) 10K type strain sequencing project: providing services to taxonomists for standard genome sequencing and annotation.</title>
        <authorList>
            <consortium name="The Broad Institute Genomics Platform"/>
            <consortium name="The Broad Institute Genome Sequencing Center for Infectious Disease"/>
            <person name="Wu L."/>
            <person name="Ma J."/>
        </authorList>
    </citation>
    <scope>NUCLEOTIDE SEQUENCE [LARGE SCALE GENOMIC DNA]</scope>
    <source>
        <strain evidence="5">CGMCC 1.15731</strain>
    </source>
</reference>
<sequence length="370" mass="40440">MKTAATEMFGIEAPVFAFSHCRDVVVATSKAGGFGVLGAAWMTPEHLEQELKWIDDHIDGLPYGVDMVFSSTSTTVDFKESPRDILPKEHREFINHLLDEDGVPPLPEDEEKGWYAEYARNLAFSPEASEALLDVALRHPVKLVVSALGVAPDHIIKRVHDHGAKFGALVGSVRQAQKQVEAGVDLIVAQGSEAGGHTGQITSLVLWPEIIDAVAPVPVLAAGGVGRGRQMAAALALGAEGVWCGTIWLGTVESELTPDMREVLYAARPEDAIITYGYTGKSCRAIRSKYTEAWLRPDAPQPLKTTPLQSILSGEPFRRVERARRKDWMTYSAGQIVGRVNEPTTVKNVMYDMILEYAEAIERLAQINEA</sequence>
<keyword evidence="5" id="KW-1185">Reference proteome</keyword>
<keyword evidence="2" id="KW-0288">FMN</keyword>
<name>A0ABV9H4I0_9HYPH</name>
<evidence type="ECO:0000256" key="3">
    <source>
        <dbReference type="ARBA" id="ARBA00023002"/>
    </source>
</evidence>
<evidence type="ECO:0000256" key="2">
    <source>
        <dbReference type="ARBA" id="ARBA00022643"/>
    </source>
</evidence>
<comment type="caution">
    <text evidence="4">The sequence shown here is derived from an EMBL/GenBank/DDBJ whole genome shotgun (WGS) entry which is preliminary data.</text>
</comment>
<dbReference type="Pfam" id="PF03060">
    <property type="entry name" value="NMO"/>
    <property type="match status" value="1"/>
</dbReference>
<keyword evidence="1" id="KW-0285">Flavoprotein</keyword>
<organism evidence="4 5">
    <name type="scientific">Daeguia caeni</name>
    <dbReference type="NCBI Taxonomy" id="439612"/>
    <lineage>
        <taxon>Bacteria</taxon>
        <taxon>Pseudomonadati</taxon>
        <taxon>Pseudomonadota</taxon>
        <taxon>Alphaproteobacteria</taxon>
        <taxon>Hyphomicrobiales</taxon>
        <taxon>Brucellaceae</taxon>
        <taxon>Daeguia</taxon>
    </lineage>
</organism>
<evidence type="ECO:0000313" key="5">
    <source>
        <dbReference type="Proteomes" id="UP001596042"/>
    </source>
</evidence>
<dbReference type="Gene3D" id="3.20.20.70">
    <property type="entry name" value="Aldolase class I"/>
    <property type="match status" value="1"/>
</dbReference>
<keyword evidence="3 4" id="KW-0560">Oxidoreductase</keyword>
<dbReference type="CDD" id="cd04730">
    <property type="entry name" value="NPD_like"/>
    <property type="match status" value="1"/>
</dbReference>
<dbReference type="PANTHER" id="PTHR32332">
    <property type="entry name" value="2-NITROPROPANE DIOXYGENASE"/>
    <property type="match status" value="1"/>
</dbReference>
<dbReference type="SUPFAM" id="SSF51412">
    <property type="entry name" value="Inosine monophosphate dehydrogenase (IMPDH)"/>
    <property type="match status" value="1"/>
</dbReference>
<dbReference type="EC" id="1.13.12.-" evidence="4"/>
<proteinExistence type="predicted"/>
<evidence type="ECO:0000256" key="1">
    <source>
        <dbReference type="ARBA" id="ARBA00022630"/>
    </source>
</evidence>
<dbReference type="InterPro" id="IPR004136">
    <property type="entry name" value="NMO"/>
</dbReference>
<dbReference type="Proteomes" id="UP001596042">
    <property type="component" value="Unassembled WGS sequence"/>
</dbReference>
<gene>
    <name evidence="4" type="ORF">ACFO1V_08205</name>
</gene>
<dbReference type="RefSeq" id="WP_374829558.1">
    <property type="nucleotide sequence ID" value="NZ_JBHEEZ010000001.1"/>
</dbReference>
<protein>
    <submittedName>
        <fullName evidence="4">NAD(P)H-dependent flavin oxidoreductase</fullName>
        <ecNumber evidence="4">1.13.12.-</ecNumber>
    </submittedName>
</protein>
<evidence type="ECO:0000313" key="4">
    <source>
        <dbReference type="EMBL" id="MFC4625202.1"/>
    </source>
</evidence>
<dbReference type="EMBL" id="JBHSEL010000053">
    <property type="protein sequence ID" value="MFC4625202.1"/>
    <property type="molecule type" value="Genomic_DNA"/>
</dbReference>
<dbReference type="PANTHER" id="PTHR32332:SF38">
    <property type="entry name" value="MONOOXYGENASE RV1533-RELATED"/>
    <property type="match status" value="1"/>
</dbReference>
<dbReference type="InterPro" id="IPR013785">
    <property type="entry name" value="Aldolase_TIM"/>
</dbReference>